<keyword evidence="6 9" id="KW-1133">Transmembrane helix</keyword>
<comment type="similarity">
    <text evidence="2">Belongs to the cation diffusion facilitator (CDF) transporter (TC 2.A.4) family. SLC30A subfamily.</text>
</comment>
<reference evidence="13" key="1">
    <citation type="journal article" date="2020" name="mSystems">
        <title>Genome- and Community-Level Interaction Insights into Carbon Utilization and Element Cycling Functions of Hydrothermarchaeota in Hydrothermal Sediment.</title>
        <authorList>
            <person name="Zhou Z."/>
            <person name="Liu Y."/>
            <person name="Xu W."/>
            <person name="Pan J."/>
            <person name="Luo Z.H."/>
            <person name="Li M."/>
        </authorList>
    </citation>
    <scope>NUCLEOTIDE SEQUENCE [LARGE SCALE GENOMIC DNA]</scope>
    <source>
        <strain evidence="13">SpSt-477</strain>
    </source>
</reference>
<feature type="domain" description="Methylamine utilisation protein MauE" evidence="11">
    <location>
        <begin position="376"/>
        <end position="505"/>
    </location>
</feature>
<dbReference type="InterPro" id="IPR002524">
    <property type="entry name" value="Cation_efflux"/>
</dbReference>
<keyword evidence="8 9" id="KW-0472">Membrane</keyword>
<dbReference type="InterPro" id="IPR027470">
    <property type="entry name" value="Cation_efflux_CTD"/>
</dbReference>
<dbReference type="Pfam" id="PF07291">
    <property type="entry name" value="MauE"/>
    <property type="match status" value="1"/>
</dbReference>
<evidence type="ECO:0000313" key="13">
    <source>
        <dbReference type="EMBL" id="HGU32093.1"/>
    </source>
</evidence>
<gene>
    <name evidence="13" type="ORF">ENS29_04465</name>
</gene>
<feature type="transmembrane region" description="Helical" evidence="9">
    <location>
        <begin position="157"/>
        <end position="178"/>
    </location>
</feature>
<dbReference type="Pfam" id="PF16916">
    <property type="entry name" value="ZT_dimer"/>
    <property type="match status" value="1"/>
</dbReference>
<dbReference type="UniPathway" id="UPA00895"/>
<sequence length="512" mass="56311">MEERRSSDRGGIMSVPEASHGRILDHGCDHDQDYGHGHHHHHHIPDIASDRTGSRLLITLGLNLAIPVAQVIGGYVAHSYALISDATHNFSDFTAILISYIAFRIAQKGPSLQNTFGYRRAEILAALINVALLLGASIVILIGAFKRLLHPEPIEGMLVIAVAAIGVLGNGFSAWLLHLDSKHNVNVRGAFLHMMGDMLTSVLVVINGIVLMYRPWYWIDPLLSVFIVGFILKNCWGILRESAGILMNATPGHIDIREVLDFFKGIQGVEGAHFLHVWNLGASGVAFSAHVVVPDQPVSRLEGLRKEISDGLLRRFGIDHPVLQFETAACGNGGMFCEQMCAASNGEICDERTSGKLSESAAVNSCAQPPKSPWVSWLFRLLRIGLGIVWIWASIDKLMHPAAFAEIVYNYRLLPDMAIHAVAIVLPVFEILLGIFLVIGVWVPGAAFGSLFLMSIFLLALGYNLHRGLDIHCGCFSTSASEEPISMWEIVRDSGLWLVSMVLFIREQWKKE</sequence>
<dbReference type="PANTHER" id="PTHR11562:SF17">
    <property type="entry name" value="RE54080P-RELATED"/>
    <property type="match status" value="1"/>
</dbReference>
<feature type="transmembrane region" description="Helical" evidence="9">
    <location>
        <begin position="418"/>
        <end position="439"/>
    </location>
</feature>
<evidence type="ECO:0000259" key="10">
    <source>
        <dbReference type="Pfam" id="PF01545"/>
    </source>
</evidence>
<feature type="transmembrane region" description="Helical" evidence="9">
    <location>
        <begin position="216"/>
        <end position="239"/>
    </location>
</feature>
<accession>A0A7C4RPE6</accession>
<evidence type="ECO:0000256" key="8">
    <source>
        <dbReference type="ARBA" id="ARBA00023136"/>
    </source>
</evidence>
<dbReference type="SUPFAM" id="SSF161111">
    <property type="entry name" value="Cation efflux protein transmembrane domain-like"/>
    <property type="match status" value="1"/>
</dbReference>
<keyword evidence="4 9" id="KW-0812">Transmembrane</keyword>
<dbReference type="InterPro" id="IPR050681">
    <property type="entry name" value="CDF/SLC30A"/>
</dbReference>
<dbReference type="EMBL" id="DSUH01000100">
    <property type="protein sequence ID" value="HGU32093.1"/>
    <property type="molecule type" value="Genomic_DNA"/>
</dbReference>
<dbReference type="AlphaFoldDB" id="A0A7C4RPE6"/>
<dbReference type="GO" id="GO:0005385">
    <property type="term" value="F:zinc ion transmembrane transporter activity"/>
    <property type="evidence" value="ECO:0007669"/>
    <property type="project" value="TreeGrafter"/>
</dbReference>
<feature type="transmembrane region" description="Helical" evidence="9">
    <location>
        <begin position="56"/>
        <end position="80"/>
    </location>
</feature>
<keyword evidence="3" id="KW-0813">Transport</keyword>
<dbReference type="Pfam" id="PF01545">
    <property type="entry name" value="Cation_efflux"/>
    <property type="match status" value="1"/>
</dbReference>
<evidence type="ECO:0000256" key="4">
    <source>
        <dbReference type="ARBA" id="ARBA00022692"/>
    </source>
</evidence>
<evidence type="ECO:0000259" key="12">
    <source>
        <dbReference type="Pfam" id="PF16916"/>
    </source>
</evidence>
<organism evidence="13">
    <name type="scientific">Desulfatirhabdium butyrativorans</name>
    <dbReference type="NCBI Taxonomy" id="340467"/>
    <lineage>
        <taxon>Bacteria</taxon>
        <taxon>Pseudomonadati</taxon>
        <taxon>Thermodesulfobacteriota</taxon>
        <taxon>Desulfobacteria</taxon>
        <taxon>Desulfobacterales</taxon>
        <taxon>Desulfatirhabdiaceae</taxon>
        <taxon>Desulfatirhabdium</taxon>
    </lineage>
</organism>
<keyword evidence="5" id="KW-0862">Zinc</keyword>
<comment type="caution">
    <text evidence="13">The sequence shown here is derived from an EMBL/GenBank/DDBJ whole genome shotgun (WGS) entry which is preliminary data.</text>
</comment>
<dbReference type="Gene3D" id="1.20.1510.10">
    <property type="entry name" value="Cation efflux protein transmembrane domain"/>
    <property type="match status" value="1"/>
</dbReference>
<dbReference type="SUPFAM" id="SSF160240">
    <property type="entry name" value="Cation efflux protein cytoplasmic domain-like"/>
    <property type="match status" value="1"/>
</dbReference>
<dbReference type="GO" id="GO:0030416">
    <property type="term" value="P:methylamine metabolic process"/>
    <property type="evidence" value="ECO:0007669"/>
    <property type="project" value="InterPro"/>
</dbReference>
<evidence type="ECO:0000256" key="3">
    <source>
        <dbReference type="ARBA" id="ARBA00022448"/>
    </source>
</evidence>
<feature type="transmembrane region" description="Helical" evidence="9">
    <location>
        <begin position="190"/>
        <end position="210"/>
    </location>
</feature>
<feature type="transmembrane region" description="Helical" evidence="9">
    <location>
        <begin position="123"/>
        <end position="145"/>
    </location>
</feature>
<feature type="domain" description="Cation efflux protein cytoplasmic" evidence="12">
    <location>
        <begin position="253"/>
        <end position="326"/>
    </location>
</feature>
<dbReference type="InterPro" id="IPR009908">
    <property type="entry name" value="Methylamine_util_MauE"/>
</dbReference>
<comment type="subcellular location">
    <subcellularLocation>
        <location evidence="1">Membrane</location>
        <topology evidence="1">Multi-pass membrane protein</topology>
    </subcellularLocation>
</comment>
<dbReference type="InterPro" id="IPR027469">
    <property type="entry name" value="Cation_efflux_TMD_sf"/>
</dbReference>
<name>A0A7C4RPE6_9BACT</name>
<evidence type="ECO:0000256" key="5">
    <source>
        <dbReference type="ARBA" id="ARBA00022906"/>
    </source>
</evidence>
<dbReference type="PANTHER" id="PTHR11562">
    <property type="entry name" value="CATION EFFLUX PROTEIN/ ZINC TRANSPORTER"/>
    <property type="match status" value="1"/>
</dbReference>
<dbReference type="InterPro" id="IPR058533">
    <property type="entry name" value="Cation_efflux_TM"/>
</dbReference>
<proteinExistence type="inferred from homology"/>
<evidence type="ECO:0000256" key="7">
    <source>
        <dbReference type="ARBA" id="ARBA00023065"/>
    </source>
</evidence>
<protein>
    <submittedName>
        <fullName evidence="13">Cation diffusion facilitator family transporter</fullName>
    </submittedName>
</protein>
<evidence type="ECO:0000259" key="11">
    <source>
        <dbReference type="Pfam" id="PF07291"/>
    </source>
</evidence>
<feature type="domain" description="Cation efflux protein transmembrane" evidence="10">
    <location>
        <begin position="56"/>
        <end position="247"/>
    </location>
</feature>
<dbReference type="InterPro" id="IPR036837">
    <property type="entry name" value="Cation_efflux_CTD_sf"/>
</dbReference>
<dbReference type="NCBIfam" id="TIGR01297">
    <property type="entry name" value="CDF"/>
    <property type="match status" value="1"/>
</dbReference>
<keyword evidence="7" id="KW-0406">Ion transport</keyword>
<feature type="transmembrane region" description="Helical" evidence="9">
    <location>
        <begin position="86"/>
        <end position="103"/>
    </location>
</feature>
<evidence type="ECO:0000256" key="1">
    <source>
        <dbReference type="ARBA" id="ARBA00004141"/>
    </source>
</evidence>
<evidence type="ECO:0000256" key="9">
    <source>
        <dbReference type="SAM" id="Phobius"/>
    </source>
</evidence>
<feature type="transmembrane region" description="Helical" evidence="9">
    <location>
        <begin position="446"/>
        <end position="465"/>
    </location>
</feature>
<dbReference type="GO" id="GO:0005886">
    <property type="term" value="C:plasma membrane"/>
    <property type="evidence" value="ECO:0007669"/>
    <property type="project" value="TreeGrafter"/>
</dbReference>
<evidence type="ECO:0000256" key="6">
    <source>
        <dbReference type="ARBA" id="ARBA00022989"/>
    </source>
</evidence>
<evidence type="ECO:0000256" key="2">
    <source>
        <dbReference type="ARBA" id="ARBA00008873"/>
    </source>
</evidence>
<keyword evidence="5" id="KW-0864">Zinc transport</keyword>